<dbReference type="EMBL" id="JAAMPU010000107">
    <property type="protein sequence ID" value="NMH28790.1"/>
    <property type="molecule type" value="Genomic_DNA"/>
</dbReference>
<dbReference type="AlphaFoldDB" id="A0A972FW95"/>
<proteinExistence type="predicted"/>
<evidence type="ECO:0000313" key="1">
    <source>
        <dbReference type="EMBL" id="NMH28790.1"/>
    </source>
</evidence>
<dbReference type="Proteomes" id="UP000712080">
    <property type="component" value="Unassembled WGS sequence"/>
</dbReference>
<evidence type="ECO:0008006" key="3">
    <source>
        <dbReference type="Google" id="ProtNLM"/>
    </source>
</evidence>
<name>A0A972FW95_9FLAO</name>
<evidence type="ECO:0000313" key="2">
    <source>
        <dbReference type="Proteomes" id="UP000712080"/>
    </source>
</evidence>
<dbReference type="RefSeq" id="WP_169527902.1">
    <property type="nucleotide sequence ID" value="NZ_JAAMPU010000107.1"/>
</dbReference>
<protein>
    <recommendedName>
        <fullName evidence="3">SGNH/GDSL hydrolase family protein</fullName>
    </recommendedName>
</protein>
<comment type="caution">
    <text evidence="1">The sequence shown here is derived from an EMBL/GenBank/DDBJ whole genome shotgun (WGS) entry which is preliminary data.</text>
</comment>
<accession>A0A972FW95</accession>
<reference evidence="1" key="1">
    <citation type="submission" date="2020-02" db="EMBL/GenBank/DDBJ databases">
        <title>Flavobacterium sp. genome.</title>
        <authorList>
            <person name="Jung H.S."/>
            <person name="Baek J.H."/>
            <person name="Jeon C.O."/>
        </authorList>
    </citation>
    <scope>NUCLEOTIDE SEQUENCE</scope>
    <source>
        <strain evidence="1">SE-s28</strain>
    </source>
</reference>
<keyword evidence="2" id="KW-1185">Reference proteome</keyword>
<gene>
    <name evidence="1" type="ORF">G6047_12165</name>
</gene>
<organism evidence="1 2">
    <name type="scientific">Flavobacterium silvaticum</name>
    <dbReference type="NCBI Taxonomy" id="1852020"/>
    <lineage>
        <taxon>Bacteria</taxon>
        <taxon>Pseudomonadati</taxon>
        <taxon>Bacteroidota</taxon>
        <taxon>Flavobacteriia</taxon>
        <taxon>Flavobacteriales</taxon>
        <taxon>Flavobacteriaceae</taxon>
        <taxon>Flavobacterium</taxon>
    </lineage>
</organism>
<dbReference type="SUPFAM" id="SSF52266">
    <property type="entry name" value="SGNH hydrolase"/>
    <property type="match status" value="1"/>
</dbReference>
<sequence length="323" mass="37677">MKKFLKRLSLFCLPLVILSYPIDRCISINLEKSNGYAMKEYEPWRDLVHGKVNSDIAIYGSSRAWVMADPQLLSDTLGLPAYNLGVDGYTFGMEYCSHRLLLDRNRQPKLIVQILDPHTLTYRDDLYNPDQFLPFLLWDREFISATSGRTGYNLLDKYVPLIRYYGKLGAIKEAFRISRGQPNPVERKHGFQSSDRNWMGDFEKVKKNFHRQIITIDSRVVQQFNDFLSECRLKGIKVVFVFAPEYIKGQSFTKNRAEVMELYRDIAIKNKIPFYDYSQDSLSMDQSNFYNVSHMNSKGAKKFSSDLAHRLKMESDFKILFGN</sequence>